<protein>
    <submittedName>
        <fullName evidence="1">Uncharacterized protein</fullName>
    </submittedName>
</protein>
<keyword evidence="2" id="KW-1185">Reference proteome</keyword>
<dbReference type="EMBL" id="JAELVQ010000007">
    <property type="protein sequence ID" value="MBJ6367912.1"/>
    <property type="molecule type" value="Genomic_DNA"/>
</dbReference>
<sequence>MFLLLVAGSVFFLFSQADGYSDPYYLKFTSPKQRSLILGSSRAAQGIRPEIINNIVKDLSLYNYSFTILSSPFGKVYYESILKKLDTLRNGGVFVIEVNPWSISSHVQHLDTMHGVREESLHLGTTQYVNDCPNVLYLLKSYKSRYVNIIQNKFRKGEVMDMFLHDDGWLEVDIAMDSVSVNRRTLSKLDIYRGYLQDYRFSDWRYIWLQSTVSLLKKYGTVYLIRLPVHEEMLRTEAQLIPDFNSKMESLSLAAGVYYVDYNDLQESFSFTDGNHLSKTSASNLSKMIGELILSNRNIYNANGEIRIR</sequence>
<comment type="caution">
    <text evidence="1">The sequence shown here is derived from an EMBL/GenBank/DDBJ whole genome shotgun (WGS) entry which is preliminary data.</text>
</comment>
<accession>A0A8J7J1G1</accession>
<reference evidence="1" key="1">
    <citation type="submission" date="2020-12" db="EMBL/GenBank/DDBJ databases">
        <title>Snuella sp. nov., isolated from sediment in Incheon.</title>
        <authorList>
            <person name="Kim W."/>
        </authorList>
    </citation>
    <scope>NUCLEOTIDE SEQUENCE</scope>
    <source>
        <strain evidence="1">CAU 1569</strain>
    </source>
</reference>
<organism evidence="1 2">
    <name type="scientific">Snuella sedimenti</name>
    <dbReference type="NCBI Taxonomy" id="2798802"/>
    <lineage>
        <taxon>Bacteria</taxon>
        <taxon>Pseudomonadati</taxon>
        <taxon>Bacteroidota</taxon>
        <taxon>Flavobacteriia</taxon>
        <taxon>Flavobacteriales</taxon>
        <taxon>Flavobacteriaceae</taxon>
        <taxon>Snuella</taxon>
    </lineage>
</organism>
<evidence type="ECO:0000313" key="1">
    <source>
        <dbReference type="EMBL" id="MBJ6367912.1"/>
    </source>
</evidence>
<dbReference type="Proteomes" id="UP000610931">
    <property type="component" value="Unassembled WGS sequence"/>
</dbReference>
<dbReference type="AlphaFoldDB" id="A0A8J7J1G1"/>
<proteinExistence type="predicted"/>
<gene>
    <name evidence="1" type="ORF">JF259_07410</name>
</gene>
<name>A0A8J7J1G1_9FLAO</name>
<evidence type="ECO:0000313" key="2">
    <source>
        <dbReference type="Proteomes" id="UP000610931"/>
    </source>
</evidence>